<proteinExistence type="inferred from homology"/>
<dbReference type="GO" id="GO:0009055">
    <property type="term" value="F:electron transfer activity"/>
    <property type="evidence" value="ECO:0007669"/>
    <property type="project" value="InterPro"/>
</dbReference>
<dbReference type="InterPro" id="IPR011538">
    <property type="entry name" value="Nuo51_FMN-bd"/>
</dbReference>
<dbReference type="HAMAP" id="MF_00461">
    <property type="entry name" value="RsxC_RnfC"/>
    <property type="match status" value="1"/>
</dbReference>
<reference evidence="10 11" key="1">
    <citation type="submission" date="2013-12" db="EMBL/GenBank/DDBJ databases">
        <authorList>
            <consortium name="DOE Joint Genome Institute"/>
            <person name="Smidt H."/>
            <person name="Huntemann M."/>
            <person name="Han J."/>
            <person name="Chen A."/>
            <person name="Kyrpides N."/>
            <person name="Mavromatis K."/>
            <person name="Markowitz V."/>
            <person name="Palaniappan K."/>
            <person name="Ivanova N."/>
            <person name="Schaumberg A."/>
            <person name="Pati A."/>
            <person name="Liolios K."/>
            <person name="Nordberg H.P."/>
            <person name="Cantor M.N."/>
            <person name="Hua S.X."/>
            <person name="Woyke T."/>
        </authorList>
    </citation>
    <scope>NUCLEOTIDE SEQUENCE [LARGE SCALE GENOMIC DNA]</scope>
    <source>
        <strain evidence="11">DSM 15288</strain>
    </source>
</reference>
<dbReference type="eggNOG" id="COG4656">
    <property type="taxonomic scope" value="Bacteria"/>
</dbReference>
<evidence type="ECO:0000256" key="7">
    <source>
        <dbReference type="ARBA" id="ARBA00023014"/>
    </source>
</evidence>
<keyword evidence="1 8" id="KW-0813">Transport</keyword>
<dbReference type="Gene3D" id="3.30.70.20">
    <property type="match status" value="1"/>
</dbReference>
<keyword evidence="8" id="KW-1278">Translocase</keyword>
<dbReference type="Gene3D" id="3.40.50.11540">
    <property type="entry name" value="NADH-ubiquinone oxidoreductase 51kDa subunit"/>
    <property type="match status" value="1"/>
</dbReference>
<dbReference type="NCBIfam" id="NF003454">
    <property type="entry name" value="PRK05035.1"/>
    <property type="match status" value="1"/>
</dbReference>
<dbReference type="PROSITE" id="PS00198">
    <property type="entry name" value="4FE4S_FER_1"/>
    <property type="match status" value="1"/>
</dbReference>
<dbReference type="KEGG" id="dmt:DESME_09435"/>
<dbReference type="GO" id="GO:0051539">
    <property type="term" value="F:4 iron, 4 sulfur cluster binding"/>
    <property type="evidence" value="ECO:0007669"/>
    <property type="project" value="UniProtKB-KW"/>
</dbReference>
<comment type="subcellular location">
    <subcellularLocation>
        <location evidence="8">Cell membrane</location>
        <topology evidence="8">Peripheral membrane protein</topology>
    </subcellularLocation>
</comment>
<feature type="binding site" evidence="8">
    <location>
        <position position="405"/>
    </location>
    <ligand>
        <name>[4Fe-4S] cluster</name>
        <dbReference type="ChEBI" id="CHEBI:49883"/>
        <label>2</label>
    </ligand>
</feature>
<evidence type="ECO:0000256" key="6">
    <source>
        <dbReference type="ARBA" id="ARBA00023004"/>
    </source>
</evidence>
<dbReference type="Pfam" id="PF10531">
    <property type="entry name" value="SLBB"/>
    <property type="match status" value="1"/>
</dbReference>
<keyword evidence="7 8" id="KW-0411">Iron-sulfur</keyword>
<name>W0EDH9_9FIRM</name>
<comment type="function">
    <text evidence="8">Part of a membrane-bound complex that couples electron transfer with translocation of ions across the membrane.</text>
</comment>
<dbReference type="EMBL" id="CP007032">
    <property type="protein sequence ID" value="AHF07234.1"/>
    <property type="molecule type" value="Genomic_DNA"/>
</dbReference>
<dbReference type="InterPro" id="IPR010208">
    <property type="entry name" value="Ion_transpt_RnfC/RsxC"/>
</dbReference>
<gene>
    <name evidence="8" type="primary">rnfC</name>
    <name evidence="10" type="ORF">DESME_09435</name>
</gene>
<dbReference type="Pfam" id="PF13375">
    <property type="entry name" value="RnfC_N"/>
    <property type="match status" value="1"/>
</dbReference>
<evidence type="ECO:0000256" key="2">
    <source>
        <dbReference type="ARBA" id="ARBA00022485"/>
    </source>
</evidence>
<keyword evidence="2 8" id="KW-0004">4Fe-4S</keyword>
<dbReference type="RefSeq" id="WP_006718390.1">
    <property type="nucleotide sequence ID" value="NZ_CP007032.1"/>
</dbReference>
<evidence type="ECO:0000256" key="1">
    <source>
        <dbReference type="ARBA" id="ARBA00022448"/>
    </source>
</evidence>
<evidence type="ECO:0000256" key="8">
    <source>
        <dbReference type="HAMAP-Rule" id="MF_00461"/>
    </source>
</evidence>
<feature type="domain" description="4Fe-4S ferredoxin-type" evidence="9">
    <location>
        <begin position="353"/>
        <end position="386"/>
    </location>
</feature>
<feature type="binding site" evidence="8">
    <location>
        <position position="375"/>
    </location>
    <ligand>
        <name>[4Fe-4S] cluster</name>
        <dbReference type="ChEBI" id="CHEBI:49883"/>
        <label>2</label>
    </ligand>
</feature>
<dbReference type="Pfam" id="PF12838">
    <property type="entry name" value="Fer4_7"/>
    <property type="match status" value="1"/>
</dbReference>
<dbReference type="SUPFAM" id="SSF142019">
    <property type="entry name" value="Nqo1 FMN-binding domain-like"/>
    <property type="match status" value="1"/>
</dbReference>
<dbReference type="Proteomes" id="UP000010847">
    <property type="component" value="Chromosome"/>
</dbReference>
<dbReference type="InterPro" id="IPR037225">
    <property type="entry name" value="Nuo51_FMN-bd_sf"/>
</dbReference>
<dbReference type="PROSITE" id="PS51379">
    <property type="entry name" value="4FE4S_FER_2"/>
    <property type="match status" value="1"/>
</dbReference>
<feature type="binding site" evidence="8">
    <location>
        <position position="365"/>
    </location>
    <ligand>
        <name>[4Fe-4S] cluster</name>
        <dbReference type="ChEBI" id="CHEBI:49883"/>
        <label>1</label>
    </ligand>
</feature>
<feature type="binding site" evidence="8">
    <location>
        <position position="368"/>
    </location>
    <ligand>
        <name>[4Fe-4S] cluster</name>
        <dbReference type="ChEBI" id="CHEBI:49883"/>
        <label>1</label>
    </ligand>
</feature>
<dbReference type="InterPro" id="IPR019554">
    <property type="entry name" value="Soluble_ligand-bd"/>
</dbReference>
<comment type="subunit">
    <text evidence="8">The complex is composed of six subunits: RnfA, RnfB, RnfC, RnfD, RnfE and RnfG.</text>
</comment>
<evidence type="ECO:0000256" key="4">
    <source>
        <dbReference type="ARBA" id="ARBA00022737"/>
    </source>
</evidence>
<dbReference type="HOGENOM" id="CLU_010808_6_0_9"/>
<feature type="binding site" evidence="8">
    <location>
        <position position="408"/>
    </location>
    <ligand>
        <name>[4Fe-4S] cluster</name>
        <dbReference type="ChEBI" id="CHEBI:49883"/>
        <label>2</label>
    </ligand>
</feature>
<feature type="binding site" evidence="8">
    <location>
        <position position="411"/>
    </location>
    <ligand>
        <name>[4Fe-4S] cluster</name>
        <dbReference type="ChEBI" id="CHEBI:49883"/>
        <label>2</label>
    </ligand>
</feature>
<keyword evidence="11" id="KW-1185">Reference proteome</keyword>
<dbReference type="Pfam" id="PF01512">
    <property type="entry name" value="Complex1_51K"/>
    <property type="match status" value="1"/>
</dbReference>
<keyword evidence="4 8" id="KW-0677">Repeat</keyword>
<organism evidence="10 11">
    <name type="scientific">Desulfitobacterium metallireducens DSM 15288</name>
    <dbReference type="NCBI Taxonomy" id="871968"/>
    <lineage>
        <taxon>Bacteria</taxon>
        <taxon>Bacillati</taxon>
        <taxon>Bacillota</taxon>
        <taxon>Clostridia</taxon>
        <taxon>Eubacteriales</taxon>
        <taxon>Desulfitobacteriaceae</taxon>
        <taxon>Desulfitobacterium</taxon>
    </lineage>
</organism>
<comment type="similarity">
    <text evidence="8">Belongs to the 4Fe4S bacterial-type ferredoxin family. RnfC subfamily.</text>
</comment>
<dbReference type="InterPro" id="IPR026902">
    <property type="entry name" value="RnfC_N"/>
</dbReference>
<dbReference type="GO" id="GO:0046872">
    <property type="term" value="F:metal ion binding"/>
    <property type="evidence" value="ECO:0007669"/>
    <property type="project" value="UniProtKB-KW"/>
</dbReference>
<dbReference type="GO" id="GO:0022900">
    <property type="term" value="P:electron transport chain"/>
    <property type="evidence" value="ECO:0007669"/>
    <property type="project" value="UniProtKB-UniRule"/>
</dbReference>
<comment type="cofactor">
    <cofactor evidence="8">
        <name>[4Fe-4S] cluster</name>
        <dbReference type="ChEBI" id="CHEBI:49883"/>
    </cofactor>
    <text evidence="8">Binds 2 [4Fe-4S] clusters per subunit.</text>
</comment>
<keyword evidence="8" id="KW-1003">Cell membrane</keyword>
<keyword evidence="8" id="KW-0472">Membrane</keyword>
<dbReference type="OrthoDB" id="9767754at2"/>
<evidence type="ECO:0000256" key="3">
    <source>
        <dbReference type="ARBA" id="ARBA00022723"/>
    </source>
</evidence>
<keyword evidence="6 8" id="KW-0408">Iron</keyword>
<feature type="binding site" evidence="8">
    <location>
        <position position="415"/>
    </location>
    <ligand>
        <name>[4Fe-4S] cluster</name>
        <dbReference type="ChEBI" id="CHEBI:49883"/>
        <label>1</label>
    </ligand>
</feature>
<keyword evidence="5 8" id="KW-0249">Electron transport</keyword>
<evidence type="ECO:0000313" key="10">
    <source>
        <dbReference type="EMBL" id="AHF07234.1"/>
    </source>
</evidence>
<evidence type="ECO:0000259" key="9">
    <source>
        <dbReference type="PROSITE" id="PS51379"/>
    </source>
</evidence>
<dbReference type="InterPro" id="IPR017900">
    <property type="entry name" value="4Fe4S_Fe_S_CS"/>
</dbReference>
<dbReference type="InterPro" id="IPR017896">
    <property type="entry name" value="4Fe4S_Fe-S-bd"/>
</dbReference>
<dbReference type="PANTHER" id="PTHR43034:SF2">
    <property type="entry name" value="ION-TRANSLOCATING OXIDOREDUCTASE COMPLEX SUBUNIT C"/>
    <property type="match status" value="1"/>
</dbReference>
<dbReference type="AlphaFoldDB" id="W0EDH9"/>
<dbReference type="NCBIfam" id="TIGR01945">
    <property type="entry name" value="rnfC"/>
    <property type="match status" value="1"/>
</dbReference>
<evidence type="ECO:0000256" key="5">
    <source>
        <dbReference type="ARBA" id="ARBA00022982"/>
    </source>
</evidence>
<accession>W0EDH9</accession>
<protein>
    <recommendedName>
        <fullName evidence="8">Ion-translocating oxidoreductase complex subunit C</fullName>
        <ecNumber evidence="8">7.-.-.-</ecNumber>
    </recommendedName>
    <alternativeName>
        <fullName evidence="8">Rnf electron transport complex subunit C</fullName>
    </alternativeName>
</protein>
<dbReference type="EC" id="7.-.-.-" evidence="8"/>
<dbReference type="STRING" id="871968.DESME_09435"/>
<sequence length="439" mass="47204">MFGKIKWGIHPDTHKTATERKAIEIPELPKKVILPVRQHIGAPCTPIVKKGDTVKKGQLIASAGGAVSSNVHATISGTVVEISDQPHPSLGKCLAIIIENDGLDQWAEGVPTKREWENLNHDELIDIIKDAGIVGLGGATFPVHIKLTPPKDSVIDTLIINAAECEPYLTADHRIMLEYTERVVTGVAILKKILAVNHVIIGIENNKLDAVKTLGDAFNDPQVDVVAVPTKYPHGSEKMLIKTLLNREVPSGKLPLSVGVVVQNVGTAVAVCDAVRNGIPLIERIVTVSGSAIKEPKNLLLRIGTLFSDAIAHCGGFKFAPDKIIMGGPFMGMAQYSIDVPVIKGTNGILALSKNEVNSGPQSPCIRCGRCVEGCPMGLNPSMLSILSEKGFFDEALDTYHLLDCMECGCCSYVCPAKRKIVHFIRYAKKMSALKGAKK</sequence>
<feature type="binding site" evidence="8">
    <location>
        <position position="371"/>
    </location>
    <ligand>
        <name>[4Fe-4S] cluster</name>
        <dbReference type="ChEBI" id="CHEBI:49883"/>
        <label>1</label>
    </ligand>
</feature>
<keyword evidence="3 8" id="KW-0479">Metal-binding</keyword>
<dbReference type="GO" id="GO:0005886">
    <property type="term" value="C:plasma membrane"/>
    <property type="evidence" value="ECO:0007669"/>
    <property type="project" value="UniProtKB-SubCell"/>
</dbReference>
<evidence type="ECO:0000313" key="11">
    <source>
        <dbReference type="Proteomes" id="UP000010847"/>
    </source>
</evidence>
<dbReference type="SUPFAM" id="SSF46548">
    <property type="entry name" value="alpha-helical ferredoxin"/>
    <property type="match status" value="1"/>
</dbReference>
<dbReference type="PANTHER" id="PTHR43034">
    <property type="entry name" value="ION-TRANSLOCATING OXIDOREDUCTASE COMPLEX SUBUNIT C"/>
    <property type="match status" value="1"/>
</dbReference>